<evidence type="ECO:0000256" key="5">
    <source>
        <dbReference type="ARBA" id="ARBA00023136"/>
    </source>
</evidence>
<dbReference type="AlphaFoldDB" id="A0A562TYR9"/>
<keyword evidence="4 6" id="KW-1133">Transmembrane helix</keyword>
<evidence type="ECO:0000256" key="4">
    <source>
        <dbReference type="ARBA" id="ARBA00022989"/>
    </source>
</evidence>
<accession>A0A562TYR9</accession>
<gene>
    <name evidence="8" type="ORF">JN11_02885</name>
</gene>
<feature type="transmembrane region" description="Helical" evidence="6">
    <location>
        <begin position="6"/>
        <end position="26"/>
    </location>
</feature>
<dbReference type="Proteomes" id="UP000317010">
    <property type="component" value="Unassembled WGS sequence"/>
</dbReference>
<organism evidence="8 9">
    <name type="scientific">Mucilaginibacter frigoritolerans</name>
    <dbReference type="NCBI Taxonomy" id="652788"/>
    <lineage>
        <taxon>Bacteria</taxon>
        <taxon>Pseudomonadati</taxon>
        <taxon>Bacteroidota</taxon>
        <taxon>Sphingobacteriia</taxon>
        <taxon>Sphingobacteriales</taxon>
        <taxon>Sphingobacteriaceae</taxon>
        <taxon>Mucilaginibacter</taxon>
    </lineage>
</organism>
<dbReference type="PANTHER" id="PTHR30572">
    <property type="entry name" value="MEMBRANE COMPONENT OF TRANSPORTER-RELATED"/>
    <property type="match status" value="1"/>
</dbReference>
<feature type="transmembrane region" description="Helical" evidence="6">
    <location>
        <begin position="85"/>
        <end position="107"/>
    </location>
</feature>
<keyword evidence="5 6" id="KW-0472">Membrane</keyword>
<dbReference type="RefSeq" id="WP_144913567.1">
    <property type="nucleotide sequence ID" value="NZ_VLLI01000008.1"/>
</dbReference>
<evidence type="ECO:0000313" key="9">
    <source>
        <dbReference type="Proteomes" id="UP000317010"/>
    </source>
</evidence>
<dbReference type="InterPro" id="IPR050250">
    <property type="entry name" value="Macrolide_Exporter_MacB"/>
</dbReference>
<proteinExistence type="predicted"/>
<dbReference type="InterPro" id="IPR003838">
    <property type="entry name" value="ABC3_permease_C"/>
</dbReference>
<keyword evidence="2" id="KW-1003">Cell membrane</keyword>
<dbReference type="OrthoDB" id="1451596at2"/>
<feature type="domain" description="ABC3 transporter permease C-terminal" evidence="7">
    <location>
        <begin position="4"/>
        <end position="117"/>
    </location>
</feature>
<feature type="transmembrane region" description="Helical" evidence="6">
    <location>
        <begin position="54"/>
        <end position="73"/>
    </location>
</feature>
<sequence>MIGIFTTIAIFIFCLGLLGLITYTVTQKAREIGIRKVIGASVGNIVMLFSKQHLKLVIIANIIAWPLAWYLMNNWLGNFRYHIQISWWMFTIALFGSLLIAFATIAFKTIKAAIANPVNSLRAE</sequence>
<dbReference type="EMBL" id="VLLI01000008">
    <property type="protein sequence ID" value="TWI98697.1"/>
    <property type="molecule type" value="Genomic_DNA"/>
</dbReference>
<reference evidence="8 9" key="1">
    <citation type="submission" date="2019-07" db="EMBL/GenBank/DDBJ databases">
        <title>Genomic Encyclopedia of Archaeal and Bacterial Type Strains, Phase II (KMG-II): from individual species to whole genera.</title>
        <authorList>
            <person name="Goeker M."/>
        </authorList>
    </citation>
    <scope>NUCLEOTIDE SEQUENCE [LARGE SCALE GENOMIC DNA]</scope>
    <source>
        <strain evidence="8 9">ATCC BAA-1854</strain>
    </source>
</reference>
<dbReference type="Pfam" id="PF02687">
    <property type="entry name" value="FtsX"/>
    <property type="match status" value="1"/>
</dbReference>
<comment type="caution">
    <text evidence="8">The sequence shown here is derived from an EMBL/GenBank/DDBJ whole genome shotgun (WGS) entry which is preliminary data.</text>
</comment>
<protein>
    <submittedName>
        <fullName evidence="8">Putative ABC transport system permease protein</fullName>
    </submittedName>
</protein>
<name>A0A562TYR9_9SPHI</name>
<evidence type="ECO:0000256" key="6">
    <source>
        <dbReference type="SAM" id="Phobius"/>
    </source>
</evidence>
<dbReference type="GO" id="GO:0005886">
    <property type="term" value="C:plasma membrane"/>
    <property type="evidence" value="ECO:0007669"/>
    <property type="project" value="UniProtKB-SubCell"/>
</dbReference>
<evidence type="ECO:0000256" key="1">
    <source>
        <dbReference type="ARBA" id="ARBA00004651"/>
    </source>
</evidence>
<dbReference type="PANTHER" id="PTHR30572:SF18">
    <property type="entry name" value="ABC-TYPE MACROLIDE FAMILY EXPORT SYSTEM PERMEASE COMPONENT 2"/>
    <property type="match status" value="1"/>
</dbReference>
<dbReference type="GO" id="GO:0022857">
    <property type="term" value="F:transmembrane transporter activity"/>
    <property type="evidence" value="ECO:0007669"/>
    <property type="project" value="TreeGrafter"/>
</dbReference>
<keyword evidence="9" id="KW-1185">Reference proteome</keyword>
<keyword evidence="3 6" id="KW-0812">Transmembrane</keyword>
<evidence type="ECO:0000313" key="8">
    <source>
        <dbReference type="EMBL" id="TWI98697.1"/>
    </source>
</evidence>
<evidence type="ECO:0000256" key="2">
    <source>
        <dbReference type="ARBA" id="ARBA00022475"/>
    </source>
</evidence>
<comment type="subcellular location">
    <subcellularLocation>
        <location evidence="1">Cell membrane</location>
        <topology evidence="1">Multi-pass membrane protein</topology>
    </subcellularLocation>
</comment>
<evidence type="ECO:0000256" key="3">
    <source>
        <dbReference type="ARBA" id="ARBA00022692"/>
    </source>
</evidence>
<evidence type="ECO:0000259" key="7">
    <source>
        <dbReference type="Pfam" id="PF02687"/>
    </source>
</evidence>